<sequence>MYLRSSGWREKVVWRMHDALPLLNETGTVHKFAPITPPDYDSDLIYPLPSVVFRMFDYTDVMNLDDDEDVEGTLANVKSTPILPGAHTIERFLIDEELSILMETLNFNRVMWWVPYLFILI</sequence>
<dbReference type="GO" id="GO:0005634">
    <property type="term" value="C:nucleus"/>
    <property type="evidence" value="ECO:0007669"/>
    <property type="project" value="TreeGrafter"/>
</dbReference>
<dbReference type="AlphaFoldDB" id="A0A448XRC5"/>
<name>A0A448XRC5_9PLAT</name>
<reference evidence="1" key="1">
    <citation type="submission" date="2018-11" db="EMBL/GenBank/DDBJ databases">
        <authorList>
            <consortium name="Pathogen Informatics"/>
        </authorList>
    </citation>
    <scope>NUCLEOTIDE SEQUENCE</scope>
</reference>
<dbReference type="GO" id="GO:0006406">
    <property type="term" value="P:mRNA export from nucleus"/>
    <property type="evidence" value="ECO:0007669"/>
    <property type="project" value="InterPro"/>
</dbReference>
<dbReference type="GO" id="GO:0000339">
    <property type="term" value="F:RNA cap binding"/>
    <property type="evidence" value="ECO:0007669"/>
    <property type="project" value="InterPro"/>
</dbReference>
<dbReference type="Gene3D" id="1.25.40.180">
    <property type="match status" value="1"/>
</dbReference>
<protein>
    <submittedName>
        <fullName evidence="1">Uncharacterized protein</fullName>
    </submittedName>
</protein>
<dbReference type="GO" id="GO:0005846">
    <property type="term" value="C:nuclear cap binding complex"/>
    <property type="evidence" value="ECO:0007669"/>
    <property type="project" value="InterPro"/>
</dbReference>
<comment type="caution">
    <text evidence="1">The sequence shown here is derived from an EMBL/GenBank/DDBJ whole genome shotgun (WGS) entry which is preliminary data.</text>
</comment>
<dbReference type="PANTHER" id="PTHR12412:SF2">
    <property type="entry name" value="NUCLEAR CAP-BINDING PROTEIN SUBUNIT 1"/>
    <property type="match status" value="1"/>
</dbReference>
<dbReference type="PANTHER" id="PTHR12412">
    <property type="entry name" value="CAP BINDING PROTEIN"/>
    <property type="match status" value="1"/>
</dbReference>
<accession>A0A448XRC5</accession>
<organism evidence="1 2">
    <name type="scientific">Protopolystoma xenopodis</name>
    <dbReference type="NCBI Taxonomy" id="117903"/>
    <lineage>
        <taxon>Eukaryota</taxon>
        <taxon>Metazoa</taxon>
        <taxon>Spiralia</taxon>
        <taxon>Lophotrochozoa</taxon>
        <taxon>Platyhelminthes</taxon>
        <taxon>Monogenea</taxon>
        <taxon>Polyopisthocotylea</taxon>
        <taxon>Polystomatidea</taxon>
        <taxon>Polystomatidae</taxon>
        <taxon>Protopolystoma</taxon>
    </lineage>
</organism>
<dbReference type="GO" id="GO:0000184">
    <property type="term" value="P:nuclear-transcribed mRNA catabolic process, nonsense-mediated decay"/>
    <property type="evidence" value="ECO:0007669"/>
    <property type="project" value="TreeGrafter"/>
</dbReference>
<dbReference type="OrthoDB" id="10252707at2759"/>
<gene>
    <name evidence="1" type="ORF">PXEA_LOCUS36468</name>
</gene>
<evidence type="ECO:0000313" key="1">
    <source>
        <dbReference type="EMBL" id="VEL43028.1"/>
    </source>
</evidence>
<dbReference type="GO" id="GO:0003729">
    <property type="term" value="F:mRNA binding"/>
    <property type="evidence" value="ECO:0007669"/>
    <property type="project" value="TreeGrafter"/>
</dbReference>
<dbReference type="InterPro" id="IPR027159">
    <property type="entry name" value="CBP80"/>
</dbReference>
<dbReference type="EMBL" id="CAAALY010278298">
    <property type="protein sequence ID" value="VEL43028.1"/>
    <property type="molecule type" value="Genomic_DNA"/>
</dbReference>
<evidence type="ECO:0000313" key="2">
    <source>
        <dbReference type="Proteomes" id="UP000784294"/>
    </source>
</evidence>
<dbReference type="Proteomes" id="UP000784294">
    <property type="component" value="Unassembled WGS sequence"/>
</dbReference>
<keyword evidence="2" id="KW-1185">Reference proteome</keyword>
<proteinExistence type="predicted"/>